<feature type="short sequence motif" description="Q motif" evidence="6">
    <location>
        <begin position="131"/>
        <end position="159"/>
    </location>
</feature>
<evidence type="ECO:0000259" key="9">
    <source>
        <dbReference type="PROSITE" id="PS51195"/>
    </source>
</evidence>
<dbReference type="Gene3D" id="3.40.50.300">
    <property type="entry name" value="P-loop containing nucleotide triphosphate hydrolases"/>
    <property type="match status" value="2"/>
</dbReference>
<keyword evidence="4" id="KW-0347">Helicase</keyword>
<dbReference type="Pfam" id="PF00270">
    <property type="entry name" value="DEAD"/>
    <property type="match status" value="1"/>
</dbReference>
<evidence type="ECO:0000256" key="5">
    <source>
        <dbReference type="ARBA" id="ARBA00022840"/>
    </source>
</evidence>
<dbReference type="GO" id="GO:0005524">
    <property type="term" value="F:ATP binding"/>
    <property type="evidence" value="ECO:0007669"/>
    <property type="project" value="UniProtKB-KW"/>
</dbReference>
<dbReference type="EMBL" id="OA882087">
    <property type="protein sequence ID" value="CAD7272663.1"/>
    <property type="molecule type" value="Genomic_DNA"/>
</dbReference>
<gene>
    <name evidence="10" type="ORF">NMOB1V02_LOCUS588</name>
</gene>
<dbReference type="GO" id="GO:0003676">
    <property type="term" value="F:nucleic acid binding"/>
    <property type="evidence" value="ECO:0007669"/>
    <property type="project" value="InterPro"/>
</dbReference>
<keyword evidence="3" id="KW-0378">Hydrolase</keyword>
<dbReference type="Proteomes" id="UP000678499">
    <property type="component" value="Unassembled WGS sequence"/>
</dbReference>
<feature type="domain" description="Helicase C-terminal" evidence="8">
    <location>
        <begin position="369"/>
        <end position="483"/>
    </location>
</feature>
<keyword evidence="5" id="KW-0067">ATP-binding</keyword>
<protein>
    <recommendedName>
        <fullName evidence="1">RNA helicase</fullName>
        <ecNumber evidence="1">3.6.4.13</ecNumber>
    </recommendedName>
</protein>
<dbReference type="InterPro" id="IPR011545">
    <property type="entry name" value="DEAD/DEAH_box_helicase_dom"/>
</dbReference>
<evidence type="ECO:0000256" key="4">
    <source>
        <dbReference type="ARBA" id="ARBA00022806"/>
    </source>
</evidence>
<dbReference type="InterPro" id="IPR014001">
    <property type="entry name" value="Helicase_ATP-bd"/>
</dbReference>
<evidence type="ECO:0000259" key="7">
    <source>
        <dbReference type="PROSITE" id="PS51192"/>
    </source>
</evidence>
<dbReference type="AlphaFoldDB" id="A0A7R9G956"/>
<evidence type="ECO:0000256" key="3">
    <source>
        <dbReference type="ARBA" id="ARBA00022801"/>
    </source>
</evidence>
<keyword evidence="11" id="KW-1185">Reference proteome</keyword>
<evidence type="ECO:0000256" key="2">
    <source>
        <dbReference type="ARBA" id="ARBA00022741"/>
    </source>
</evidence>
<dbReference type="EMBL" id="CAJPEX010000050">
    <property type="protein sequence ID" value="CAG0912815.1"/>
    <property type="molecule type" value="Genomic_DNA"/>
</dbReference>
<dbReference type="InterPro" id="IPR001650">
    <property type="entry name" value="Helicase_C-like"/>
</dbReference>
<dbReference type="PANTHER" id="PTHR47960">
    <property type="entry name" value="DEAD-BOX ATP-DEPENDENT RNA HELICASE 50"/>
    <property type="match status" value="1"/>
</dbReference>
<evidence type="ECO:0000313" key="11">
    <source>
        <dbReference type="Proteomes" id="UP000678499"/>
    </source>
</evidence>
<dbReference type="InterPro" id="IPR014014">
    <property type="entry name" value="RNA_helicase_DEAD_Q_motif"/>
</dbReference>
<dbReference type="PROSITE" id="PS51192">
    <property type="entry name" value="HELICASE_ATP_BIND_1"/>
    <property type="match status" value="1"/>
</dbReference>
<feature type="domain" description="Helicase ATP-binding" evidence="7">
    <location>
        <begin position="162"/>
        <end position="343"/>
    </location>
</feature>
<dbReference type="OrthoDB" id="438179at2759"/>
<dbReference type="SUPFAM" id="SSF52540">
    <property type="entry name" value="P-loop containing nucleoside triphosphate hydrolases"/>
    <property type="match status" value="1"/>
</dbReference>
<dbReference type="SMART" id="SM00487">
    <property type="entry name" value="DEXDc"/>
    <property type="match status" value="1"/>
</dbReference>
<accession>A0A7R9G956</accession>
<dbReference type="EC" id="3.6.4.13" evidence="1"/>
<keyword evidence="2" id="KW-0547">Nucleotide-binding</keyword>
<evidence type="ECO:0000256" key="1">
    <source>
        <dbReference type="ARBA" id="ARBA00012552"/>
    </source>
</evidence>
<feature type="domain" description="DEAD-box RNA helicase Q" evidence="9">
    <location>
        <begin position="131"/>
        <end position="159"/>
    </location>
</feature>
<dbReference type="GO" id="GO:0016787">
    <property type="term" value="F:hydrolase activity"/>
    <property type="evidence" value="ECO:0007669"/>
    <property type="project" value="UniProtKB-KW"/>
</dbReference>
<evidence type="ECO:0000256" key="6">
    <source>
        <dbReference type="PROSITE-ProRule" id="PRU00552"/>
    </source>
</evidence>
<dbReference type="PROSITE" id="PS51194">
    <property type="entry name" value="HELICASE_CTER"/>
    <property type="match status" value="1"/>
</dbReference>
<dbReference type="SMART" id="SM00490">
    <property type="entry name" value="HELICc"/>
    <property type="match status" value="1"/>
</dbReference>
<name>A0A7R9G956_9CRUS</name>
<organism evidence="10">
    <name type="scientific">Notodromas monacha</name>
    <dbReference type="NCBI Taxonomy" id="399045"/>
    <lineage>
        <taxon>Eukaryota</taxon>
        <taxon>Metazoa</taxon>
        <taxon>Ecdysozoa</taxon>
        <taxon>Arthropoda</taxon>
        <taxon>Crustacea</taxon>
        <taxon>Oligostraca</taxon>
        <taxon>Ostracoda</taxon>
        <taxon>Podocopa</taxon>
        <taxon>Podocopida</taxon>
        <taxon>Cypridocopina</taxon>
        <taxon>Cypridoidea</taxon>
        <taxon>Cyprididae</taxon>
        <taxon>Notodromas</taxon>
    </lineage>
</organism>
<feature type="non-terminal residue" evidence="10">
    <location>
        <position position="1"/>
    </location>
</feature>
<sequence>MVNFSWSVLCIDVHFSTCMQMFFKLPARSMSTLPVIKTPVYLRNMEKRFANRLKRKQEESQEQRVKTQELRRQPLMIECKNQSLNHYLKQTYAKFDTVPLASAGWKKGKSVGDFFTIKNSGENPAFREEDSNWNDMGLNSDIVEEVIAKGYQKPTIIQEQAIPAIRQDLHCLICGETGSGKTLAYVLPIVESVRRLRSLQHARVNKPFAFVITPGRELAIQVASVFLNFPDIRVNLVTGGSFERKLSNVTPEEVDIVIGTVGMLGKFFFNNVYGTGFVKHVVLDEIDTLVDKSFWFRTRKILENFFNTPMQAGINPRVCLVGATIPKTLDEIGDGLLPLSLIERIISPNVHKIMPHVEQRFVRIAKKERAERLLETVKKAVSEDESVLVFSAKSATADWASCFLKENGVRAVNYNAAMLKNIRDDSFRLFRSGAANVLSCTDLGSRGLDTSNVRHVINFDFPTSVTDYIHRLVPFFVVLFVFS</sequence>
<evidence type="ECO:0000259" key="8">
    <source>
        <dbReference type="PROSITE" id="PS51194"/>
    </source>
</evidence>
<evidence type="ECO:0000313" key="10">
    <source>
        <dbReference type="EMBL" id="CAD7272663.1"/>
    </source>
</evidence>
<proteinExistence type="predicted"/>
<dbReference type="PROSITE" id="PS51195">
    <property type="entry name" value="Q_MOTIF"/>
    <property type="match status" value="1"/>
</dbReference>
<reference evidence="10" key="1">
    <citation type="submission" date="2020-11" db="EMBL/GenBank/DDBJ databases">
        <authorList>
            <person name="Tran Van P."/>
        </authorList>
    </citation>
    <scope>NUCLEOTIDE SEQUENCE</scope>
</reference>
<dbReference type="CDD" id="cd18787">
    <property type="entry name" value="SF2_C_DEAD"/>
    <property type="match status" value="1"/>
</dbReference>
<dbReference type="GO" id="GO:0003724">
    <property type="term" value="F:RNA helicase activity"/>
    <property type="evidence" value="ECO:0007669"/>
    <property type="project" value="UniProtKB-EC"/>
</dbReference>
<dbReference type="Pfam" id="PF00271">
    <property type="entry name" value="Helicase_C"/>
    <property type="match status" value="1"/>
</dbReference>
<dbReference type="InterPro" id="IPR027417">
    <property type="entry name" value="P-loop_NTPase"/>
</dbReference>